<evidence type="ECO:0000256" key="1">
    <source>
        <dbReference type="SAM" id="MobiDB-lite"/>
    </source>
</evidence>
<name>A0A6V7PHL8_ANACO</name>
<dbReference type="Gene3D" id="1.20.140.40">
    <property type="entry name" value="Invertase/pectin methylesterase inhibitor family protein"/>
    <property type="match status" value="1"/>
</dbReference>
<evidence type="ECO:0000313" key="2">
    <source>
        <dbReference type="EMBL" id="CAD1830294.1"/>
    </source>
</evidence>
<feature type="compositionally biased region" description="Gly residues" evidence="1">
    <location>
        <begin position="272"/>
        <end position="281"/>
    </location>
</feature>
<dbReference type="AlphaFoldDB" id="A0A6V7PHL8"/>
<feature type="compositionally biased region" description="Pro residues" evidence="1">
    <location>
        <begin position="84"/>
        <end position="93"/>
    </location>
</feature>
<feature type="compositionally biased region" description="Basic and acidic residues" evidence="1">
    <location>
        <begin position="288"/>
        <end position="297"/>
    </location>
</feature>
<protein>
    <submittedName>
        <fullName evidence="2">Uncharacterized protein</fullName>
    </submittedName>
</protein>
<feature type="compositionally biased region" description="Basic residues" evidence="1">
    <location>
        <begin position="253"/>
        <end position="271"/>
    </location>
</feature>
<gene>
    <name evidence="2" type="ORF">CB5_LOCUS13505</name>
</gene>
<feature type="compositionally biased region" description="Low complexity" evidence="1">
    <location>
        <begin position="203"/>
        <end position="220"/>
    </location>
</feature>
<organism evidence="2">
    <name type="scientific">Ananas comosus var. bracteatus</name>
    <name type="common">red pineapple</name>
    <dbReference type="NCBI Taxonomy" id="296719"/>
    <lineage>
        <taxon>Eukaryota</taxon>
        <taxon>Viridiplantae</taxon>
        <taxon>Streptophyta</taxon>
        <taxon>Embryophyta</taxon>
        <taxon>Tracheophyta</taxon>
        <taxon>Spermatophyta</taxon>
        <taxon>Magnoliopsida</taxon>
        <taxon>Liliopsida</taxon>
        <taxon>Poales</taxon>
        <taxon>Bromeliaceae</taxon>
        <taxon>Bromelioideae</taxon>
        <taxon>Ananas</taxon>
    </lineage>
</organism>
<proteinExistence type="predicted"/>
<feature type="region of interest" description="Disordered" evidence="1">
    <location>
        <begin position="77"/>
        <end position="98"/>
    </location>
</feature>
<reference evidence="2" key="1">
    <citation type="submission" date="2020-07" db="EMBL/GenBank/DDBJ databases">
        <authorList>
            <person name="Lin J."/>
        </authorList>
    </citation>
    <scope>NUCLEOTIDE SEQUENCE</scope>
</reference>
<dbReference type="InterPro" id="IPR035513">
    <property type="entry name" value="Invertase/methylesterase_inhib"/>
</dbReference>
<sequence>MHQNRNCYAVAVCRSPQELARFVLAVSADRARSAVACLAAVPPSLRLRLRLRPCRDCLESMADSVDRLRDAATELARTGAAATPPAPPPPPPSSTLSAKRKTYNFSSANSNATVLYGFDLAASETRSYPAAPAEKGGNGARGAQGLRRPSPTRHHPRRPRRRPPHQLRPLLRRVRPRRPRRPLRRGGLEVGREEEEEDKAARRTSAAARTSSGPATSGSAVAHHQQPLLFRTVSSPRHALDLLRDRGPGRVGCQRRRGPGGARRGGRRGRGPRGSNGGGKRNGVRRTKKEEDVGKEK</sequence>
<feature type="region of interest" description="Disordered" evidence="1">
    <location>
        <begin position="242"/>
        <end position="297"/>
    </location>
</feature>
<feature type="compositionally biased region" description="Basic residues" evidence="1">
    <location>
        <begin position="150"/>
        <end position="184"/>
    </location>
</feature>
<feature type="region of interest" description="Disordered" evidence="1">
    <location>
        <begin position="129"/>
        <end position="224"/>
    </location>
</feature>
<accession>A0A6V7PHL8</accession>
<dbReference type="EMBL" id="LR862148">
    <property type="protein sequence ID" value="CAD1830294.1"/>
    <property type="molecule type" value="Genomic_DNA"/>
</dbReference>